<evidence type="ECO:0000256" key="4">
    <source>
        <dbReference type="ARBA" id="ARBA00023136"/>
    </source>
</evidence>
<feature type="compositionally biased region" description="Low complexity" evidence="5">
    <location>
        <begin position="17"/>
        <end position="30"/>
    </location>
</feature>
<feature type="transmembrane region" description="Helical" evidence="6">
    <location>
        <begin position="207"/>
        <end position="226"/>
    </location>
</feature>
<sequence length="453" mass="45397">MDFSGASAIARSRVTDSAQRSSASRRSSSAMAHLPRSPRSIPRGDGQNYRCSARARMAIVGLTGGDAMSTATSAVPRLVTPQFVVLGAAGLAYFLAEGMLVPAVPRYVAGELTSGNIAVGLVVAAFSLSALVLRPWAGRLVDRRGRSIAMVGGGIIFAGSVAAYGVTDSIGALAALRLLTGVGDAFFFVGAITAMSDLAPPERRGEAISLFSLSLYAGLAVGPPIGEVLVNTAGFTTVWMVAAGSAGIGVLLALCVGETRAPSVETSAEAVGLIPRAAVVPALLLLALVWGMAGFLAFVPLYALDLGLPSAGFLLGGFAGIVVLIRSVGARIPDRLGAGRSVRISLLCATIGLLVMGGWRTVPGLVGGTVLLGVGVALGTPAIMMLALQRAPAAEHGAMMGTVSMSIDLAAGLGPASFGLVAAASGRGTGFLAAALLAGAGLALATLRAPRRP</sequence>
<dbReference type="InterPro" id="IPR036259">
    <property type="entry name" value="MFS_trans_sf"/>
</dbReference>
<evidence type="ECO:0000256" key="3">
    <source>
        <dbReference type="ARBA" id="ARBA00022989"/>
    </source>
</evidence>
<keyword evidence="2 6" id="KW-0812">Transmembrane</keyword>
<comment type="caution">
    <text evidence="8">The sequence shown here is derived from an EMBL/GenBank/DDBJ whole genome shotgun (WGS) entry which is preliminary data.</text>
</comment>
<evidence type="ECO:0000259" key="7">
    <source>
        <dbReference type="PROSITE" id="PS50850"/>
    </source>
</evidence>
<evidence type="ECO:0000256" key="1">
    <source>
        <dbReference type="ARBA" id="ARBA00004651"/>
    </source>
</evidence>
<dbReference type="InterPro" id="IPR011701">
    <property type="entry name" value="MFS"/>
</dbReference>
<feature type="region of interest" description="Disordered" evidence="5">
    <location>
        <begin position="1"/>
        <end position="47"/>
    </location>
</feature>
<evidence type="ECO:0000256" key="5">
    <source>
        <dbReference type="SAM" id="MobiDB-lite"/>
    </source>
</evidence>
<proteinExistence type="predicted"/>
<feature type="domain" description="Major facilitator superfamily (MFS) profile" evidence="7">
    <location>
        <begin position="82"/>
        <end position="453"/>
    </location>
</feature>
<feature type="transmembrane region" description="Helical" evidence="6">
    <location>
        <begin position="341"/>
        <end position="359"/>
    </location>
</feature>
<dbReference type="PROSITE" id="PS50850">
    <property type="entry name" value="MFS"/>
    <property type="match status" value="1"/>
</dbReference>
<feature type="transmembrane region" description="Helical" evidence="6">
    <location>
        <begin position="238"/>
        <end position="257"/>
    </location>
</feature>
<dbReference type="PANTHER" id="PTHR23531:SF1">
    <property type="entry name" value="QUINOLENE RESISTANCE PROTEIN NORA"/>
    <property type="match status" value="1"/>
</dbReference>
<feature type="transmembrane region" description="Helical" evidence="6">
    <location>
        <begin position="172"/>
        <end position="195"/>
    </location>
</feature>
<keyword evidence="3 6" id="KW-1133">Transmembrane helix</keyword>
<dbReference type="Gene3D" id="1.20.1250.20">
    <property type="entry name" value="MFS general substrate transporter like domains"/>
    <property type="match status" value="1"/>
</dbReference>
<dbReference type="GO" id="GO:0005886">
    <property type="term" value="C:plasma membrane"/>
    <property type="evidence" value="ECO:0007669"/>
    <property type="project" value="UniProtKB-SubCell"/>
</dbReference>
<dbReference type="SUPFAM" id="SSF103473">
    <property type="entry name" value="MFS general substrate transporter"/>
    <property type="match status" value="1"/>
</dbReference>
<dbReference type="PANTHER" id="PTHR23531">
    <property type="entry name" value="QUINOLENE RESISTANCE PROTEIN NORA"/>
    <property type="match status" value="1"/>
</dbReference>
<feature type="transmembrane region" description="Helical" evidence="6">
    <location>
        <begin position="148"/>
        <end position="166"/>
    </location>
</feature>
<evidence type="ECO:0000256" key="2">
    <source>
        <dbReference type="ARBA" id="ARBA00022692"/>
    </source>
</evidence>
<dbReference type="AlphaFoldDB" id="A0A4R0KG96"/>
<evidence type="ECO:0000313" key="8">
    <source>
        <dbReference type="EMBL" id="TCC58880.1"/>
    </source>
</evidence>
<feature type="transmembrane region" description="Helical" evidence="6">
    <location>
        <begin position="310"/>
        <end position="329"/>
    </location>
</feature>
<dbReference type="InterPro" id="IPR052714">
    <property type="entry name" value="MFS_Exporter"/>
</dbReference>
<feature type="transmembrane region" description="Helical" evidence="6">
    <location>
        <begin position="365"/>
        <end position="388"/>
    </location>
</feature>
<dbReference type="GO" id="GO:0022857">
    <property type="term" value="F:transmembrane transporter activity"/>
    <property type="evidence" value="ECO:0007669"/>
    <property type="project" value="InterPro"/>
</dbReference>
<feature type="transmembrane region" description="Helical" evidence="6">
    <location>
        <begin position="78"/>
        <end position="96"/>
    </location>
</feature>
<feature type="transmembrane region" description="Helical" evidence="6">
    <location>
        <begin position="430"/>
        <end position="447"/>
    </location>
</feature>
<dbReference type="OrthoDB" id="5242299at2"/>
<organism evidence="8 9">
    <name type="scientific">Kribbella pittospori</name>
    <dbReference type="NCBI Taxonomy" id="722689"/>
    <lineage>
        <taxon>Bacteria</taxon>
        <taxon>Bacillati</taxon>
        <taxon>Actinomycetota</taxon>
        <taxon>Actinomycetes</taxon>
        <taxon>Propionibacteriales</taxon>
        <taxon>Kribbellaceae</taxon>
        <taxon>Kribbella</taxon>
    </lineage>
</organism>
<reference evidence="8 9" key="1">
    <citation type="submission" date="2019-02" db="EMBL/GenBank/DDBJ databases">
        <title>Kribbella capetownensis sp. nov. and Kribbella speibonae sp. nov., isolated from soil.</title>
        <authorList>
            <person name="Curtis S.M."/>
            <person name="Norton I."/>
            <person name="Everest G.J."/>
            <person name="Meyers P.R."/>
        </authorList>
    </citation>
    <scope>NUCLEOTIDE SEQUENCE [LARGE SCALE GENOMIC DNA]</scope>
    <source>
        <strain evidence="8 9">NRRL B-24813</strain>
    </source>
</reference>
<feature type="transmembrane region" description="Helical" evidence="6">
    <location>
        <begin position="400"/>
        <end position="424"/>
    </location>
</feature>
<feature type="transmembrane region" description="Helical" evidence="6">
    <location>
        <begin position="116"/>
        <end position="136"/>
    </location>
</feature>
<dbReference type="Proteomes" id="UP000291144">
    <property type="component" value="Unassembled WGS sequence"/>
</dbReference>
<accession>A0A4R0KG96</accession>
<feature type="transmembrane region" description="Helical" evidence="6">
    <location>
        <begin position="278"/>
        <end position="304"/>
    </location>
</feature>
<gene>
    <name evidence="8" type="ORF">E0H73_26640</name>
</gene>
<dbReference type="Pfam" id="PF07690">
    <property type="entry name" value="MFS_1"/>
    <property type="match status" value="1"/>
</dbReference>
<evidence type="ECO:0000313" key="9">
    <source>
        <dbReference type="Proteomes" id="UP000291144"/>
    </source>
</evidence>
<dbReference type="EMBL" id="SJKB01000008">
    <property type="protein sequence ID" value="TCC58880.1"/>
    <property type="molecule type" value="Genomic_DNA"/>
</dbReference>
<protein>
    <submittedName>
        <fullName evidence="8">MFS transporter</fullName>
    </submittedName>
</protein>
<evidence type="ECO:0000256" key="6">
    <source>
        <dbReference type="SAM" id="Phobius"/>
    </source>
</evidence>
<name>A0A4R0KG96_9ACTN</name>
<dbReference type="InterPro" id="IPR020846">
    <property type="entry name" value="MFS_dom"/>
</dbReference>
<keyword evidence="9" id="KW-1185">Reference proteome</keyword>
<comment type="subcellular location">
    <subcellularLocation>
        <location evidence="1">Cell membrane</location>
        <topology evidence="1">Multi-pass membrane protein</topology>
    </subcellularLocation>
</comment>
<keyword evidence="4 6" id="KW-0472">Membrane</keyword>